<accession>A0ABT8BZ92</accession>
<dbReference type="Pfam" id="PF13531">
    <property type="entry name" value="SBP_bac_11"/>
    <property type="match status" value="1"/>
</dbReference>
<reference evidence="5" key="1">
    <citation type="journal article" date="2019" name="Int. J. Syst. Evol. Microbiol.">
        <title>The Global Catalogue of Microorganisms (GCM) 10K type strain sequencing project: providing services to taxonomists for standard genome sequencing and annotation.</title>
        <authorList>
            <consortium name="The Broad Institute Genomics Platform"/>
            <consortium name="The Broad Institute Genome Sequencing Center for Infectious Disease"/>
            <person name="Wu L."/>
            <person name="Ma J."/>
        </authorList>
    </citation>
    <scope>NUCLEOTIDE SEQUENCE [LARGE SCALE GENOMIC DNA]</scope>
    <source>
        <strain evidence="5">CECT 7398</strain>
    </source>
</reference>
<keyword evidence="2" id="KW-0479">Metal-binding</keyword>
<evidence type="ECO:0000313" key="5">
    <source>
        <dbReference type="Proteomes" id="UP001238540"/>
    </source>
</evidence>
<dbReference type="Proteomes" id="UP001238540">
    <property type="component" value="Unassembled WGS sequence"/>
</dbReference>
<dbReference type="PANTHER" id="PTHR30632">
    <property type="entry name" value="MOLYBDATE-BINDING PERIPLASMIC PROTEIN"/>
    <property type="match status" value="1"/>
</dbReference>
<name>A0ABT8BZ92_9VIBR</name>
<dbReference type="RefSeq" id="WP_076588679.1">
    <property type="nucleotide sequence ID" value="NZ_JABEYA020000014.1"/>
</dbReference>
<keyword evidence="5" id="KW-1185">Reference proteome</keyword>
<evidence type="ECO:0000256" key="2">
    <source>
        <dbReference type="ARBA" id="ARBA00022723"/>
    </source>
</evidence>
<dbReference type="SUPFAM" id="SSF53850">
    <property type="entry name" value="Periplasmic binding protein-like II"/>
    <property type="match status" value="1"/>
</dbReference>
<comment type="caution">
    <text evidence="4">The sequence shown here is derived from an EMBL/GenBank/DDBJ whole genome shotgun (WGS) entry which is preliminary data.</text>
</comment>
<dbReference type="Gene3D" id="3.40.190.10">
    <property type="entry name" value="Periplasmic binding protein-like II"/>
    <property type="match status" value="2"/>
</dbReference>
<proteinExistence type="inferred from homology"/>
<dbReference type="PANTHER" id="PTHR30632:SF17">
    <property type="entry name" value="MOLYBDATE-BINDING PROTEIN MODA"/>
    <property type="match status" value="1"/>
</dbReference>
<sequence length="240" mass="26474">MAWLSITYSAVGDAEPLTVYAASSMTQVINVLANEYELMTETRVTPVFAASSALAQQIRHGAPADIFISANRHWAQYLVTQGHVHRDAVTNLVSNQLVIVSSHRWGSGFNLTDIQDWTHRLADERLAVGQTDVVPVGIYAKEALIFYGLWDRLKVALAPVNNARKALILVEREETPLGIVYKTDAVSSDKVSIVATFPSASHSGIVYPMATLNTRPETLDFALFLQTTHAQVIFKQYGFL</sequence>
<dbReference type="EMBL" id="JAUFQC010000027">
    <property type="protein sequence ID" value="MDN3611674.1"/>
    <property type="molecule type" value="Genomic_DNA"/>
</dbReference>
<dbReference type="InterPro" id="IPR050682">
    <property type="entry name" value="ModA/WtpA"/>
</dbReference>
<organism evidence="4 5">
    <name type="scientific">Vibrio ostreicida</name>
    <dbReference type="NCBI Taxonomy" id="526588"/>
    <lineage>
        <taxon>Bacteria</taxon>
        <taxon>Pseudomonadati</taxon>
        <taxon>Pseudomonadota</taxon>
        <taxon>Gammaproteobacteria</taxon>
        <taxon>Vibrionales</taxon>
        <taxon>Vibrionaceae</taxon>
        <taxon>Vibrio</taxon>
    </lineage>
</organism>
<dbReference type="InterPro" id="IPR005950">
    <property type="entry name" value="ModA"/>
</dbReference>
<evidence type="ECO:0000313" key="4">
    <source>
        <dbReference type="EMBL" id="MDN3611674.1"/>
    </source>
</evidence>
<evidence type="ECO:0000256" key="3">
    <source>
        <dbReference type="ARBA" id="ARBA00022729"/>
    </source>
</evidence>
<dbReference type="NCBIfam" id="TIGR01256">
    <property type="entry name" value="modA"/>
    <property type="match status" value="1"/>
</dbReference>
<gene>
    <name evidence="4" type="primary">modA</name>
    <name evidence="4" type="ORF">QWZ16_18915</name>
</gene>
<evidence type="ECO:0000256" key="1">
    <source>
        <dbReference type="ARBA" id="ARBA00009175"/>
    </source>
</evidence>
<protein>
    <submittedName>
        <fullName evidence="4">Molybdate ABC transporter substrate-binding protein</fullName>
    </submittedName>
</protein>
<comment type="similarity">
    <text evidence="1">Belongs to the bacterial solute-binding protein ModA family.</text>
</comment>
<keyword evidence="3" id="KW-0732">Signal</keyword>
<dbReference type="PIRSF" id="PIRSF004846">
    <property type="entry name" value="ModA"/>
    <property type="match status" value="1"/>
</dbReference>